<dbReference type="SMART" id="SM00668">
    <property type="entry name" value="CTLH"/>
    <property type="match status" value="2"/>
</dbReference>
<organism evidence="2 3">
    <name type="scientific">Toxocara canis</name>
    <name type="common">Canine roundworm</name>
    <dbReference type="NCBI Taxonomy" id="6265"/>
    <lineage>
        <taxon>Eukaryota</taxon>
        <taxon>Metazoa</taxon>
        <taxon>Ecdysozoa</taxon>
        <taxon>Nematoda</taxon>
        <taxon>Chromadorea</taxon>
        <taxon>Rhabditida</taxon>
        <taxon>Spirurina</taxon>
        <taxon>Ascaridomorpha</taxon>
        <taxon>Ascaridoidea</taxon>
        <taxon>Toxocaridae</taxon>
        <taxon>Toxocara</taxon>
    </lineage>
</organism>
<dbReference type="InterPro" id="IPR040067">
    <property type="entry name" value="WDR47"/>
</dbReference>
<gene>
    <name evidence="2" type="primary">Wdr47</name>
    <name evidence="2" type="ORF">Tcan_04051</name>
</gene>
<dbReference type="InterPro" id="IPR006595">
    <property type="entry name" value="CTLH_C"/>
</dbReference>
<dbReference type="Pfam" id="PF25602">
    <property type="entry name" value="WDR47_COR"/>
    <property type="match status" value="1"/>
</dbReference>
<dbReference type="PANTHER" id="PTHR19863">
    <property type="entry name" value="NEMITIN (NEURONAL ENRICHED MAP INTERACTING PROTEIN) HOMOLOG"/>
    <property type="match status" value="1"/>
</dbReference>
<evidence type="ECO:0000313" key="2">
    <source>
        <dbReference type="EMBL" id="KHN88651.1"/>
    </source>
</evidence>
<feature type="domain" description="CTLH" evidence="1">
    <location>
        <begin position="126"/>
        <end position="183"/>
    </location>
</feature>
<name>A0A0B2VYM4_TOXCA</name>
<comment type="caution">
    <text evidence="2">The sequence shown here is derived from an EMBL/GenBank/DDBJ whole genome shotgun (WGS) entry which is preliminary data.</text>
</comment>
<sequence>MPASVHLNVAEKDVVKAILEFLESRGLHIAQLSLERETGIINGDFSDDVLFLRQLVLDGQWDNALDFVEPLKDLPDFDLRAFRYNVTKYKYFELLCIKQEPGPLHDNDFTVELSLERETGIINGDFSDDVLFLRQLVLDGQWDNALDFVEPLKDLPDFDLRAFRYNVTKYKYFELLCIKQEPGPLHDNDFTVETVCFRRLGEARDFEVVGEAWDFEVVGETRNSEVVGEARDFEVVGEAWDFEVVGETRNSEVVGEARDFEVVGEAWDFEVVGETRNSEVVGEARDFEVVGEAWDFEVVEETRNSEVELVECLKDLEHICPSPEDFRGLCALLTLPKLSDHVDFKNWNPSSARVECFRKLEAMVSPLLPSTKKSTNTDTLEAHAINDRLIQLILKGAFYEGCVDYCQAQAINDKQGAEKGAQPSNVLATRPRISSTDLSLVSWLESIGLEQFTLPFQQKTLDLKLEHIKKPKLEAQWTEQILATPIKPGGVFPHALVPNAKLKFAQKMSQSLVLPAKAGSSMD</sequence>
<dbReference type="InterPro" id="IPR006594">
    <property type="entry name" value="LisH"/>
</dbReference>
<dbReference type="PROSITE" id="PS50896">
    <property type="entry name" value="LISH"/>
    <property type="match status" value="1"/>
</dbReference>
<dbReference type="OrthoDB" id="187712at2759"/>
<dbReference type="PANTHER" id="PTHR19863:SF5">
    <property type="entry name" value="WD REPEAT-CONTAINING PROTEIN 47"/>
    <property type="match status" value="1"/>
</dbReference>
<dbReference type="AlphaFoldDB" id="A0A0B2VYM4"/>
<proteinExistence type="predicted"/>
<feature type="domain" description="CTLH" evidence="1">
    <location>
        <begin position="45"/>
        <end position="102"/>
    </location>
</feature>
<reference evidence="2 3" key="1">
    <citation type="submission" date="2014-11" db="EMBL/GenBank/DDBJ databases">
        <title>Genetic blueprint of the zoonotic pathogen Toxocara canis.</title>
        <authorList>
            <person name="Zhu X.-Q."/>
            <person name="Korhonen P.K."/>
            <person name="Cai H."/>
            <person name="Young N.D."/>
            <person name="Nejsum P."/>
            <person name="von Samson-Himmelstjerna G."/>
            <person name="Boag P.R."/>
            <person name="Tan P."/>
            <person name="Li Q."/>
            <person name="Min J."/>
            <person name="Yang Y."/>
            <person name="Wang X."/>
            <person name="Fang X."/>
            <person name="Hall R.S."/>
            <person name="Hofmann A."/>
            <person name="Sternberg P.W."/>
            <person name="Jex A.R."/>
            <person name="Gasser R.B."/>
        </authorList>
    </citation>
    <scope>NUCLEOTIDE SEQUENCE [LARGE SCALE GENOMIC DNA]</scope>
    <source>
        <strain evidence="2">PN_DK_2014</strain>
    </source>
</reference>
<dbReference type="STRING" id="6265.A0A0B2VYM4"/>
<accession>A0A0B2VYM4</accession>
<dbReference type="EMBL" id="JPKZ01000197">
    <property type="protein sequence ID" value="KHN88651.1"/>
    <property type="molecule type" value="Genomic_DNA"/>
</dbReference>
<dbReference type="InterPro" id="IPR057749">
    <property type="entry name" value="WDR47_COR"/>
</dbReference>
<evidence type="ECO:0000259" key="1">
    <source>
        <dbReference type="PROSITE" id="PS50897"/>
    </source>
</evidence>
<dbReference type="Proteomes" id="UP000031036">
    <property type="component" value="Unassembled WGS sequence"/>
</dbReference>
<keyword evidence="3" id="KW-1185">Reference proteome</keyword>
<protein>
    <submittedName>
        <fullName evidence="2">WD repeat-containing protein 47</fullName>
    </submittedName>
</protein>
<evidence type="ECO:0000313" key="3">
    <source>
        <dbReference type="Proteomes" id="UP000031036"/>
    </source>
</evidence>
<dbReference type="PROSITE" id="PS50897">
    <property type="entry name" value="CTLH"/>
    <property type="match status" value="2"/>
</dbReference>